<evidence type="ECO:0000259" key="7">
    <source>
        <dbReference type="PROSITE" id="PS50157"/>
    </source>
</evidence>
<dbReference type="PROSITE" id="PS00028">
    <property type="entry name" value="ZINC_FINGER_C2H2_1"/>
    <property type="match status" value="10"/>
</dbReference>
<dbReference type="Gene3D" id="3.30.160.60">
    <property type="entry name" value="Classic Zinc Finger"/>
    <property type="match status" value="8"/>
</dbReference>
<feature type="domain" description="C2H2-type" evidence="7">
    <location>
        <begin position="416"/>
        <end position="443"/>
    </location>
</feature>
<feature type="domain" description="C2H2-type" evidence="7">
    <location>
        <begin position="67"/>
        <end position="94"/>
    </location>
</feature>
<dbReference type="Pfam" id="PF00096">
    <property type="entry name" value="zf-C2H2"/>
    <property type="match status" value="6"/>
</dbReference>
<dbReference type="InterPro" id="IPR050826">
    <property type="entry name" value="Krueppel_C2H2_ZnFinger"/>
</dbReference>
<keyword evidence="4" id="KW-0862">Zinc</keyword>
<evidence type="ECO:0000256" key="3">
    <source>
        <dbReference type="ARBA" id="ARBA00022771"/>
    </source>
</evidence>
<dbReference type="GO" id="GO:0008270">
    <property type="term" value="F:zinc ion binding"/>
    <property type="evidence" value="ECO:0007669"/>
    <property type="project" value="UniProtKB-KW"/>
</dbReference>
<keyword evidence="5" id="KW-0539">Nucleus</keyword>
<gene>
    <name evidence="8" type="ORF">O3G_MSEX006516</name>
</gene>
<dbReference type="PANTHER" id="PTHR24377">
    <property type="entry name" value="IP01015P-RELATED"/>
    <property type="match status" value="1"/>
</dbReference>
<evidence type="ECO:0000256" key="6">
    <source>
        <dbReference type="PROSITE-ProRule" id="PRU00042"/>
    </source>
</evidence>
<evidence type="ECO:0000313" key="9">
    <source>
        <dbReference type="Proteomes" id="UP000791440"/>
    </source>
</evidence>
<dbReference type="FunFam" id="3.30.160.60:FF:002343">
    <property type="entry name" value="Zinc finger protein 33A"/>
    <property type="match status" value="1"/>
</dbReference>
<keyword evidence="9" id="KW-1185">Reference proteome</keyword>
<dbReference type="SUPFAM" id="SSF48695">
    <property type="entry name" value="Multiheme cytochromes"/>
    <property type="match status" value="1"/>
</dbReference>
<dbReference type="OrthoDB" id="3176202at2759"/>
<evidence type="ECO:0000256" key="5">
    <source>
        <dbReference type="ARBA" id="ARBA00023242"/>
    </source>
</evidence>
<protein>
    <recommendedName>
        <fullName evidence="7">C2H2-type domain-containing protein</fullName>
    </recommendedName>
</protein>
<reference evidence="8" key="2">
    <citation type="submission" date="2020-12" db="EMBL/GenBank/DDBJ databases">
        <authorList>
            <person name="Kanost M."/>
        </authorList>
    </citation>
    <scope>NUCLEOTIDE SEQUENCE</scope>
</reference>
<feature type="domain" description="C2H2-type" evidence="7">
    <location>
        <begin position="95"/>
        <end position="122"/>
    </location>
</feature>
<dbReference type="AlphaFoldDB" id="A0A921Z3R3"/>
<dbReference type="InterPro" id="IPR013087">
    <property type="entry name" value="Znf_C2H2_type"/>
</dbReference>
<dbReference type="FunFam" id="3.30.160.60:FF:001857">
    <property type="entry name" value="Uncharacterized protein"/>
    <property type="match status" value="1"/>
</dbReference>
<dbReference type="EMBL" id="JH668386">
    <property type="protein sequence ID" value="KAG6450325.1"/>
    <property type="molecule type" value="Genomic_DNA"/>
</dbReference>
<name>A0A921Z3R3_MANSE</name>
<accession>A0A921Z3R3</accession>
<proteinExistence type="predicted"/>
<evidence type="ECO:0000256" key="2">
    <source>
        <dbReference type="ARBA" id="ARBA00022737"/>
    </source>
</evidence>
<dbReference type="GO" id="GO:0006355">
    <property type="term" value="P:regulation of DNA-templated transcription"/>
    <property type="evidence" value="ECO:0007669"/>
    <property type="project" value="UniProtKB-ARBA"/>
</dbReference>
<dbReference type="InterPro" id="IPR036280">
    <property type="entry name" value="Multihaem_cyt_sf"/>
</dbReference>
<feature type="domain" description="C2H2-type" evidence="7">
    <location>
        <begin position="224"/>
        <end position="251"/>
    </location>
</feature>
<evidence type="ECO:0000256" key="1">
    <source>
        <dbReference type="ARBA" id="ARBA00022723"/>
    </source>
</evidence>
<evidence type="ECO:0000256" key="4">
    <source>
        <dbReference type="ARBA" id="ARBA00022833"/>
    </source>
</evidence>
<dbReference type="Proteomes" id="UP000791440">
    <property type="component" value="Unassembled WGS sequence"/>
</dbReference>
<feature type="domain" description="C2H2-type" evidence="7">
    <location>
        <begin position="197"/>
        <end position="224"/>
    </location>
</feature>
<organism evidence="8 9">
    <name type="scientific">Manduca sexta</name>
    <name type="common">Tobacco hawkmoth</name>
    <name type="synonym">Tobacco hornworm</name>
    <dbReference type="NCBI Taxonomy" id="7130"/>
    <lineage>
        <taxon>Eukaryota</taxon>
        <taxon>Metazoa</taxon>
        <taxon>Ecdysozoa</taxon>
        <taxon>Arthropoda</taxon>
        <taxon>Hexapoda</taxon>
        <taxon>Insecta</taxon>
        <taxon>Pterygota</taxon>
        <taxon>Neoptera</taxon>
        <taxon>Endopterygota</taxon>
        <taxon>Lepidoptera</taxon>
        <taxon>Glossata</taxon>
        <taxon>Ditrysia</taxon>
        <taxon>Bombycoidea</taxon>
        <taxon>Sphingidae</taxon>
        <taxon>Sphinginae</taxon>
        <taxon>Sphingini</taxon>
        <taxon>Manduca</taxon>
    </lineage>
</organism>
<feature type="domain" description="C2H2-type" evidence="7">
    <location>
        <begin position="444"/>
        <end position="471"/>
    </location>
</feature>
<evidence type="ECO:0000313" key="8">
    <source>
        <dbReference type="EMBL" id="KAG6450325.1"/>
    </source>
</evidence>
<reference evidence="8" key="1">
    <citation type="journal article" date="2016" name="Insect Biochem. Mol. Biol.">
        <title>Multifaceted biological insights from a draft genome sequence of the tobacco hornworm moth, Manduca sexta.</title>
        <authorList>
            <person name="Kanost M.R."/>
            <person name="Arrese E.L."/>
            <person name="Cao X."/>
            <person name="Chen Y.R."/>
            <person name="Chellapilla S."/>
            <person name="Goldsmith M.R."/>
            <person name="Grosse-Wilde E."/>
            <person name="Heckel D.G."/>
            <person name="Herndon N."/>
            <person name="Jiang H."/>
            <person name="Papanicolaou A."/>
            <person name="Qu J."/>
            <person name="Soulages J.L."/>
            <person name="Vogel H."/>
            <person name="Walters J."/>
            <person name="Waterhouse R.M."/>
            <person name="Ahn S.J."/>
            <person name="Almeida F.C."/>
            <person name="An C."/>
            <person name="Aqrawi P."/>
            <person name="Bretschneider A."/>
            <person name="Bryant W.B."/>
            <person name="Bucks S."/>
            <person name="Chao H."/>
            <person name="Chevignon G."/>
            <person name="Christen J.M."/>
            <person name="Clarke D.F."/>
            <person name="Dittmer N.T."/>
            <person name="Ferguson L.C.F."/>
            <person name="Garavelou S."/>
            <person name="Gordon K.H.J."/>
            <person name="Gunaratna R.T."/>
            <person name="Han Y."/>
            <person name="Hauser F."/>
            <person name="He Y."/>
            <person name="Heidel-Fischer H."/>
            <person name="Hirsh A."/>
            <person name="Hu Y."/>
            <person name="Jiang H."/>
            <person name="Kalra D."/>
            <person name="Klinner C."/>
            <person name="Konig C."/>
            <person name="Kovar C."/>
            <person name="Kroll A.R."/>
            <person name="Kuwar S.S."/>
            <person name="Lee S.L."/>
            <person name="Lehman R."/>
            <person name="Li K."/>
            <person name="Li Z."/>
            <person name="Liang H."/>
            <person name="Lovelace S."/>
            <person name="Lu Z."/>
            <person name="Mansfield J.H."/>
            <person name="McCulloch K.J."/>
            <person name="Mathew T."/>
            <person name="Morton B."/>
            <person name="Muzny D.M."/>
            <person name="Neunemann D."/>
            <person name="Ongeri F."/>
            <person name="Pauchet Y."/>
            <person name="Pu L.L."/>
            <person name="Pyrousis I."/>
            <person name="Rao X.J."/>
            <person name="Redding A."/>
            <person name="Roesel C."/>
            <person name="Sanchez-Gracia A."/>
            <person name="Schaack S."/>
            <person name="Shukla A."/>
            <person name="Tetreau G."/>
            <person name="Wang Y."/>
            <person name="Xiong G.H."/>
            <person name="Traut W."/>
            <person name="Walsh T.K."/>
            <person name="Worley K.C."/>
            <person name="Wu D."/>
            <person name="Wu W."/>
            <person name="Wu Y.Q."/>
            <person name="Zhang X."/>
            <person name="Zou Z."/>
            <person name="Zucker H."/>
            <person name="Briscoe A.D."/>
            <person name="Burmester T."/>
            <person name="Clem R.J."/>
            <person name="Feyereisen R."/>
            <person name="Grimmelikhuijzen C.J.P."/>
            <person name="Hamodrakas S.J."/>
            <person name="Hansson B.S."/>
            <person name="Huguet E."/>
            <person name="Jermiin L.S."/>
            <person name="Lan Q."/>
            <person name="Lehman H.K."/>
            <person name="Lorenzen M."/>
            <person name="Merzendorfer H."/>
            <person name="Michalopoulos I."/>
            <person name="Morton D.B."/>
            <person name="Muthukrishnan S."/>
            <person name="Oakeshott J.G."/>
            <person name="Palmer W."/>
            <person name="Park Y."/>
            <person name="Passarelli A.L."/>
            <person name="Rozas J."/>
            <person name="Schwartz L.M."/>
            <person name="Smith W."/>
            <person name="Southgate A."/>
            <person name="Vilcinskas A."/>
            <person name="Vogt R."/>
            <person name="Wang P."/>
            <person name="Werren J."/>
            <person name="Yu X.Q."/>
            <person name="Zhou J.J."/>
            <person name="Brown S.J."/>
            <person name="Scherer S.E."/>
            <person name="Richards S."/>
            <person name="Blissard G.W."/>
        </authorList>
    </citation>
    <scope>NUCLEOTIDE SEQUENCE</scope>
</reference>
<dbReference type="InterPro" id="IPR036236">
    <property type="entry name" value="Znf_C2H2_sf"/>
</dbReference>
<comment type="caution">
    <text evidence="8">The sequence shown here is derived from an EMBL/GenBank/DDBJ whole genome shotgun (WGS) entry which is preliminary data.</text>
</comment>
<dbReference type="SMART" id="SM00355">
    <property type="entry name" value="ZnF_C2H2"/>
    <property type="match status" value="9"/>
</dbReference>
<keyword evidence="2" id="KW-0677">Repeat</keyword>
<dbReference type="SUPFAM" id="SSF57667">
    <property type="entry name" value="beta-beta-alpha zinc fingers"/>
    <property type="match status" value="4"/>
</dbReference>
<sequence>MEHILDPEVFPMENVVRRTVFPKNKLANIVKGKDNVTHYCCVECPLRCADKEELENHLLVHHKDYRYLCGICGAGLKRKEHLDRHTAEHQEMRPHVCFECGKGFKRKEHLNIHFTIHTGYKTQECVICKKSFYRKDHLQKHMQTHNKLFMEQNIIPVSDQELEIKQELVDYDTEKLQVQDESEELCYVKIENSERPYLCLVCHKTYKRKDHLKIHSTTHMKKDKVCRECGKAFHREQQLLVHMNTHLNPFPKDPDEVEGEPIIYDDQGEMIADEMSYLVPRMIKSNSEIRNHECTICHKRFKRKQHLKVHGNVHMKEQMAEFTVWCSDCNEGFRTNPEFENHPCMSAHSEPVVKIENPCDMDYAEGDEEEVNPPQEAKKENKLPLEFVEVDLAPPEEPEYAMFHDECNLPVPQRVYVCKYCSKPFKRKDHYKIHLHIHTGIKSFFCPECGKGFYRKDHMQKHIQVHTKTKLKPKKTLPDLLRITNMTPKTEIKPEITIHAPSSAKLRVPLQIKVPYQMVMSTDSGEQCAVTINPTGCSSEMIHS</sequence>
<feature type="domain" description="C2H2-type" evidence="7">
    <location>
        <begin position="123"/>
        <end position="145"/>
    </location>
</feature>
<keyword evidence="1" id="KW-0479">Metal-binding</keyword>
<keyword evidence="3 6" id="KW-0863">Zinc-finger</keyword>
<feature type="domain" description="C2H2-type" evidence="7">
    <location>
        <begin position="292"/>
        <end position="319"/>
    </location>
</feature>
<dbReference type="PROSITE" id="PS50157">
    <property type="entry name" value="ZINC_FINGER_C2H2_2"/>
    <property type="match status" value="8"/>
</dbReference>